<protein>
    <recommendedName>
        <fullName evidence="3">Integrase</fullName>
    </recommendedName>
</protein>
<reference evidence="2" key="1">
    <citation type="submission" date="2022-10" db="EMBL/GenBank/DDBJ databases">
        <title>The complete genomes of actinobacterial strains from the NBC collection.</title>
        <authorList>
            <person name="Joergensen T.S."/>
            <person name="Alvarez Arevalo M."/>
            <person name="Sterndorff E.B."/>
            <person name="Faurdal D."/>
            <person name="Vuksanovic O."/>
            <person name="Mourched A.-S."/>
            <person name="Charusanti P."/>
            <person name="Shaw S."/>
            <person name="Blin K."/>
            <person name="Weber T."/>
        </authorList>
    </citation>
    <scope>NUCLEOTIDE SEQUENCE</scope>
    <source>
        <strain evidence="2">NBC_00003</strain>
    </source>
</reference>
<feature type="compositionally biased region" description="Basic and acidic residues" evidence="1">
    <location>
        <begin position="189"/>
        <end position="198"/>
    </location>
</feature>
<gene>
    <name evidence="2" type="ORF">OG549_39360</name>
</gene>
<name>A0AAU2VGX2_9ACTN</name>
<feature type="compositionally biased region" description="Basic residues" evidence="1">
    <location>
        <begin position="168"/>
        <end position="188"/>
    </location>
</feature>
<proteinExistence type="predicted"/>
<accession>A0AAU2VGX2</accession>
<evidence type="ECO:0008006" key="3">
    <source>
        <dbReference type="Google" id="ProtNLM"/>
    </source>
</evidence>
<feature type="region of interest" description="Disordered" evidence="1">
    <location>
        <begin position="168"/>
        <end position="211"/>
    </location>
</feature>
<dbReference type="EMBL" id="CP108318">
    <property type="protein sequence ID" value="WTW66196.1"/>
    <property type="molecule type" value="Genomic_DNA"/>
</dbReference>
<sequence length="211" mass="24081">MLGWHARLVAKKWTYPPRRPGRPAKPEALRALVLRLARENDGWGYRRIHGELLNLGWTVAASTVWEILRKAGVDPASQRADRSWATFLPAQAQGILAVDVFHVDTVFLRRLFVLFFIEHGTRRVHIAGITRNVTTEWATQQARNLLMTLTTHAPPYPVPDPRQRRLLHRGLRRGPQRHRRPCGAHPARRAPDERDRRALGRIAAARPPTGS</sequence>
<evidence type="ECO:0000313" key="2">
    <source>
        <dbReference type="EMBL" id="WTW66196.1"/>
    </source>
</evidence>
<dbReference type="AlphaFoldDB" id="A0AAU2VGX2"/>
<evidence type="ECO:0000256" key="1">
    <source>
        <dbReference type="SAM" id="MobiDB-lite"/>
    </source>
</evidence>
<organism evidence="2">
    <name type="scientific">Streptomyces sp. NBC_00003</name>
    <dbReference type="NCBI Taxonomy" id="2903608"/>
    <lineage>
        <taxon>Bacteria</taxon>
        <taxon>Bacillati</taxon>
        <taxon>Actinomycetota</taxon>
        <taxon>Actinomycetes</taxon>
        <taxon>Kitasatosporales</taxon>
        <taxon>Streptomycetaceae</taxon>
        <taxon>Streptomyces</taxon>
    </lineage>
</organism>